<sequence length="99" mass="10708">MSVDRKLQAVGDQRRRVVLEQLEPGIDQGALGICGGTDDGAGQSQPLVLRRHRRAPHRKDLTCQLGGGYDGAMGIQQGADVFTQCRQKRLLVPAFTPLG</sequence>
<accession>W9HFW8</accession>
<dbReference type="EMBL" id="AVFL01000001">
    <property type="protein sequence ID" value="EWY42793.1"/>
    <property type="molecule type" value="Genomic_DNA"/>
</dbReference>
<dbReference type="STRING" id="1385369.N825_00625"/>
<reference evidence="1 2" key="1">
    <citation type="submission" date="2013-08" db="EMBL/GenBank/DDBJ databases">
        <title>The genome sequence of Skermanella stibiiresistens.</title>
        <authorList>
            <person name="Zhu W."/>
            <person name="Wang G."/>
        </authorList>
    </citation>
    <scope>NUCLEOTIDE SEQUENCE [LARGE SCALE GENOMIC DNA]</scope>
    <source>
        <strain evidence="1 2">SB22</strain>
    </source>
</reference>
<dbReference type="Proteomes" id="UP000019486">
    <property type="component" value="Unassembled WGS sequence"/>
</dbReference>
<evidence type="ECO:0000313" key="2">
    <source>
        <dbReference type="Proteomes" id="UP000019486"/>
    </source>
</evidence>
<comment type="caution">
    <text evidence="1">The sequence shown here is derived from an EMBL/GenBank/DDBJ whole genome shotgun (WGS) entry which is preliminary data.</text>
</comment>
<gene>
    <name evidence="1" type="ORF">N825_00625</name>
</gene>
<name>W9HFW8_9PROT</name>
<proteinExistence type="predicted"/>
<organism evidence="1 2">
    <name type="scientific">Skermanella stibiiresistens SB22</name>
    <dbReference type="NCBI Taxonomy" id="1385369"/>
    <lineage>
        <taxon>Bacteria</taxon>
        <taxon>Pseudomonadati</taxon>
        <taxon>Pseudomonadota</taxon>
        <taxon>Alphaproteobacteria</taxon>
        <taxon>Rhodospirillales</taxon>
        <taxon>Azospirillaceae</taxon>
        <taxon>Skermanella</taxon>
    </lineage>
</organism>
<keyword evidence="2" id="KW-1185">Reference proteome</keyword>
<dbReference type="AlphaFoldDB" id="W9HFW8"/>
<protein>
    <submittedName>
        <fullName evidence="1">Uncharacterized protein</fullName>
    </submittedName>
</protein>
<evidence type="ECO:0000313" key="1">
    <source>
        <dbReference type="EMBL" id="EWY42793.1"/>
    </source>
</evidence>